<organism evidence="9 10">
    <name type="scientific">Ditylenchus dipsaci</name>
    <dbReference type="NCBI Taxonomy" id="166011"/>
    <lineage>
        <taxon>Eukaryota</taxon>
        <taxon>Metazoa</taxon>
        <taxon>Ecdysozoa</taxon>
        <taxon>Nematoda</taxon>
        <taxon>Chromadorea</taxon>
        <taxon>Rhabditida</taxon>
        <taxon>Tylenchina</taxon>
        <taxon>Tylenchomorpha</taxon>
        <taxon>Sphaerularioidea</taxon>
        <taxon>Anguinidae</taxon>
        <taxon>Anguininae</taxon>
        <taxon>Ditylenchus</taxon>
    </lineage>
</organism>
<dbReference type="GO" id="GO:0016192">
    <property type="term" value="P:vesicle-mediated transport"/>
    <property type="evidence" value="ECO:0007669"/>
    <property type="project" value="InterPro"/>
</dbReference>
<keyword evidence="3 6" id="KW-0812">Transmembrane</keyword>
<feature type="compositionally biased region" description="Polar residues" evidence="7">
    <location>
        <begin position="332"/>
        <end position="363"/>
    </location>
</feature>
<dbReference type="PANTHER" id="PTHR12822">
    <property type="entry name" value="PROTEIN YIPF"/>
    <property type="match status" value="1"/>
</dbReference>
<dbReference type="AlphaFoldDB" id="A0A915EFK3"/>
<evidence type="ECO:0000256" key="2">
    <source>
        <dbReference type="ARBA" id="ARBA00010596"/>
    </source>
</evidence>
<feature type="transmembrane region" description="Helical" evidence="6">
    <location>
        <begin position="204"/>
        <end position="223"/>
    </location>
</feature>
<comment type="subcellular location">
    <subcellularLocation>
        <location evidence="6">Golgi apparatus membrane</location>
        <topology evidence="6">Multi-pass membrane protein</topology>
    </subcellularLocation>
    <subcellularLocation>
        <location evidence="1">Membrane</location>
        <topology evidence="1">Multi-pass membrane protein</topology>
    </subcellularLocation>
</comment>
<feature type="region of interest" description="Disordered" evidence="7">
    <location>
        <begin position="1"/>
        <end position="47"/>
    </location>
</feature>
<accession>A0A915EFK3</accession>
<evidence type="ECO:0000256" key="6">
    <source>
        <dbReference type="RuleBase" id="RU361264"/>
    </source>
</evidence>
<evidence type="ECO:0000256" key="4">
    <source>
        <dbReference type="ARBA" id="ARBA00022989"/>
    </source>
</evidence>
<feature type="compositionally biased region" description="Polar residues" evidence="7">
    <location>
        <begin position="1"/>
        <end position="22"/>
    </location>
</feature>
<sequence length="391" mass="43545">MSYLQFQDFNTPNEESSNSPFTDPTFEKGHKKPISSQISTGNLGSEATTTDSKKAHFLSFQFYQQYFDVDTTQVQTRILNSMFPKRNSNFLSDFIQPSPDLYGPFWICVTLIFSTAICGNFVRYAQKEPTSTYESDFSLVTGSTSLITSYVIIVPFAIYSLLWYRKSLIQYSYMELLCAYGYSLSIFIPVSVNFMVIQIHWFRWLIIISAVMLSGTVLANSLWPTIKGDTNRLVSFFFIAGVLLMHALLAICFKEFFFDTSMPTQRSPAIIQSEQQLMAQLTTLKPILEESKNKSNANAQEQALPVAASQIAGNGTEQLQKAAKKEIKETKNVNASSSVGTTSGIPPSGNAIYQSSTIPTSTNTEDSKKSETDSKSVSKSVDPKQTNNAKS</sequence>
<dbReference type="WBParaSite" id="jg6155">
    <property type="protein sequence ID" value="jg6155"/>
    <property type="gene ID" value="jg6155"/>
</dbReference>
<dbReference type="GO" id="GO:0031267">
    <property type="term" value="F:small GTPase binding"/>
    <property type="evidence" value="ECO:0007669"/>
    <property type="project" value="InterPro"/>
</dbReference>
<feature type="compositionally biased region" description="Polar residues" evidence="7">
    <location>
        <begin position="34"/>
        <end position="47"/>
    </location>
</feature>
<dbReference type="InterPro" id="IPR039765">
    <property type="entry name" value="Yip5/YIPF1/YIPF2"/>
</dbReference>
<evidence type="ECO:0000256" key="5">
    <source>
        <dbReference type="ARBA" id="ARBA00023136"/>
    </source>
</evidence>
<protein>
    <recommendedName>
        <fullName evidence="6">Protein YIPF</fullName>
    </recommendedName>
</protein>
<feature type="transmembrane region" description="Helical" evidence="6">
    <location>
        <begin position="137"/>
        <end position="159"/>
    </location>
</feature>
<keyword evidence="5 6" id="KW-0472">Membrane</keyword>
<feature type="transmembrane region" description="Helical" evidence="6">
    <location>
        <begin position="235"/>
        <end position="257"/>
    </location>
</feature>
<dbReference type="Proteomes" id="UP000887574">
    <property type="component" value="Unplaced"/>
</dbReference>
<feature type="domain" description="Yip1" evidence="8">
    <location>
        <begin position="88"/>
        <end position="250"/>
    </location>
</feature>
<evidence type="ECO:0000313" key="10">
    <source>
        <dbReference type="WBParaSite" id="jg6155"/>
    </source>
</evidence>
<name>A0A915EFK3_9BILA</name>
<reference evidence="10" key="1">
    <citation type="submission" date="2022-11" db="UniProtKB">
        <authorList>
            <consortium name="WormBaseParasite"/>
        </authorList>
    </citation>
    <scope>IDENTIFICATION</scope>
</reference>
<evidence type="ECO:0000259" key="8">
    <source>
        <dbReference type="Pfam" id="PF04893"/>
    </source>
</evidence>
<evidence type="ECO:0000256" key="3">
    <source>
        <dbReference type="ARBA" id="ARBA00022692"/>
    </source>
</evidence>
<evidence type="ECO:0000256" key="1">
    <source>
        <dbReference type="ARBA" id="ARBA00004141"/>
    </source>
</evidence>
<dbReference type="PANTHER" id="PTHR12822:SF2">
    <property type="entry name" value="PROTEIN YIPF"/>
    <property type="match status" value="1"/>
</dbReference>
<keyword evidence="4 6" id="KW-1133">Transmembrane helix</keyword>
<keyword evidence="9" id="KW-1185">Reference proteome</keyword>
<feature type="region of interest" description="Disordered" evidence="7">
    <location>
        <begin position="322"/>
        <end position="391"/>
    </location>
</feature>
<proteinExistence type="inferred from homology"/>
<evidence type="ECO:0000256" key="7">
    <source>
        <dbReference type="SAM" id="MobiDB-lite"/>
    </source>
</evidence>
<feature type="transmembrane region" description="Helical" evidence="6">
    <location>
        <begin position="101"/>
        <end position="125"/>
    </location>
</feature>
<evidence type="ECO:0000313" key="9">
    <source>
        <dbReference type="Proteomes" id="UP000887574"/>
    </source>
</evidence>
<dbReference type="InterPro" id="IPR006977">
    <property type="entry name" value="Yip1_dom"/>
</dbReference>
<dbReference type="GO" id="GO:0000139">
    <property type="term" value="C:Golgi membrane"/>
    <property type="evidence" value="ECO:0007669"/>
    <property type="project" value="UniProtKB-SubCell"/>
</dbReference>
<feature type="transmembrane region" description="Helical" evidence="6">
    <location>
        <begin position="179"/>
        <end position="197"/>
    </location>
</feature>
<feature type="compositionally biased region" description="Basic and acidic residues" evidence="7">
    <location>
        <begin position="365"/>
        <end position="376"/>
    </location>
</feature>
<dbReference type="Pfam" id="PF04893">
    <property type="entry name" value="Yip1"/>
    <property type="match status" value="1"/>
</dbReference>
<comment type="similarity">
    <text evidence="2 6">Belongs to the YIP1 family.</text>
</comment>